<keyword evidence="2" id="KW-0808">Transferase</keyword>
<dbReference type="Proteomes" id="UP001490330">
    <property type="component" value="Unassembled WGS sequence"/>
</dbReference>
<protein>
    <submittedName>
        <fullName evidence="2">Methyltransferase domain-containing protein</fullName>
    </submittedName>
</protein>
<dbReference type="RefSeq" id="WP_350725507.1">
    <property type="nucleotide sequence ID" value="NZ_JBEPCO010000071.1"/>
</dbReference>
<organism evidence="2 3">
    <name type="scientific">Streptomyces flaveolus</name>
    <dbReference type="NCBI Taxonomy" id="67297"/>
    <lineage>
        <taxon>Bacteria</taxon>
        <taxon>Bacillati</taxon>
        <taxon>Actinomycetota</taxon>
        <taxon>Actinomycetes</taxon>
        <taxon>Kitasatosporales</taxon>
        <taxon>Streptomycetaceae</taxon>
        <taxon>Streptomyces</taxon>
    </lineage>
</organism>
<dbReference type="GO" id="GO:0008168">
    <property type="term" value="F:methyltransferase activity"/>
    <property type="evidence" value="ECO:0007669"/>
    <property type="project" value="UniProtKB-KW"/>
</dbReference>
<dbReference type="Gene3D" id="3.40.50.150">
    <property type="entry name" value="Vaccinia Virus protein VP39"/>
    <property type="match status" value="1"/>
</dbReference>
<feature type="domain" description="Methyltransferase type 11" evidence="1">
    <location>
        <begin position="44"/>
        <end position="139"/>
    </location>
</feature>
<evidence type="ECO:0000313" key="2">
    <source>
        <dbReference type="EMBL" id="MER6908737.1"/>
    </source>
</evidence>
<proteinExistence type="predicted"/>
<reference evidence="2 3" key="1">
    <citation type="submission" date="2024-06" db="EMBL/GenBank/DDBJ databases">
        <title>The Natural Products Discovery Center: Release of the First 8490 Sequenced Strains for Exploring Actinobacteria Biosynthetic Diversity.</title>
        <authorList>
            <person name="Kalkreuter E."/>
            <person name="Kautsar S.A."/>
            <person name="Yang D."/>
            <person name="Bader C.D."/>
            <person name="Teijaro C.N."/>
            <person name="Fluegel L."/>
            <person name="Davis C.M."/>
            <person name="Simpson J.R."/>
            <person name="Lauterbach L."/>
            <person name="Steele A.D."/>
            <person name="Gui C."/>
            <person name="Meng S."/>
            <person name="Li G."/>
            <person name="Viehrig K."/>
            <person name="Ye F."/>
            <person name="Su P."/>
            <person name="Kiefer A.F."/>
            <person name="Nichols A."/>
            <person name="Cepeda A.J."/>
            <person name="Yan W."/>
            <person name="Fan B."/>
            <person name="Jiang Y."/>
            <person name="Adhikari A."/>
            <person name="Zheng C.-J."/>
            <person name="Schuster L."/>
            <person name="Cowan T.M."/>
            <person name="Smanski M.J."/>
            <person name="Chevrette M.G."/>
            <person name="De Carvalho L.P.S."/>
            <person name="Shen B."/>
        </authorList>
    </citation>
    <scope>NUCLEOTIDE SEQUENCE [LARGE SCALE GENOMIC DNA]</scope>
    <source>
        <strain evidence="2 3">NPDC000632</strain>
    </source>
</reference>
<dbReference type="InterPro" id="IPR013216">
    <property type="entry name" value="Methyltransf_11"/>
</dbReference>
<dbReference type="SUPFAM" id="SSF53335">
    <property type="entry name" value="S-adenosyl-L-methionine-dependent methyltransferases"/>
    <property type="match status" value="1"/>
</dbReference>
<sequence>MSAWLEEWNSRQDVYIGDRHRDRHFRAVAGDIVRLLPQGARRVLDYGPGDALSATRIAAACEEVVLCEAAETIRARISDRFANDPAIRVISPGQLADLAAGSVDLVVVHSVVQYLDADELDALLREVHRLLGADGLLVVGDLVPPGTGLVSDTAELLRFALREGFLGEAVPALVRLAFSPYARRRRRLGLTRIDEAEMTARARRAGLSGHRVRPNIGNNQRRWTFVARRAAASSVRPSR</sequence>
<keyword evidence="2" id="KW-0489">Methyltransferase</keyword>
<gene>
    <name evidence="2" type="ORF">ABT322_34420</name>
</gene>
<comment type="caution">
    <text evidence="2">The sequence shown here is derived from an EMBL/GenBank/DDBJ whole genome shotgun (WGS) entry which is preliminary data.</text>
</comment>
<dbReference type="GO" id="GO:0032259">
    <property type="term" value="P:methylation"/>
    <property type="evidence" value="ECO:0007669"/>
    <property type="project" value="UniProtKB-KW"/>
</dbReference>
<name>A0ABV1VQJ1_9ACTN</name>
<accession>A0ABV1VQJ1</accession>
<evidence type="ECO:0000259" key="1">
    <source>
        <dbReference type="Pfam" id="PF08241"/>
    </source>
</evidence>
<dbReference type="Pfam" id="PF08241">
    <property type="entry name" value="Methyltransf_11"/>
    <property type="match status" value="1"/>
</dbReference>
<evidence type="ECO:0000313" key="3">
    <source>
        <dbReference type="Proteomes" id="UP001490330"/>
    </source>
</evidence>
<keyword evidence="3" id="KW-1185">Reference proteome</keyword>
<dbReference type="InterPro" id="IPR029063">
    <property type="entry name" value="SAM-dependent_MTases_sf"/>
</dbReference>
<dbReference type="EMBL" id="JBEPCV010000050">
    <property type="protein sequence ID" value="MER6908737.1"/>
    <property type="molecule type" value="Genomic_DNA"/>
</dbReference>